<organism evidence="1 2">
    <name type="scientific">Schizothecium vesticola</name>
    <dbReference type="NCBI Taxonomy" id="314040"/>
    <lineage>
        <taxon>Eukaryota</taxon>
        <taxon>Fungi</taxon>
        <taxon>Dikarya</taxon>
        <taxon>Ascomycota</taxon>
        <taxon>Pezizomycotina</taxon>
        <taxon>Sordariomycetes</taxon>
        <taxon>Sordariomycetidae</taxon>
        <taxon>Sordariales</taxon>
        <taxon>Schizotheciaceae</taxon>
        <taxon>Schizothecium</taxon>
    </lineage>
</organism>
<gene>
    <name evidence="1" type="ORF">B0T18DRAFT_387404</name>
</gene>
<sequence>MALSTTTTSFSSSPTATAPVLAFLTPFPQPASCYSPVLTTTVIHYDNYGTTRSSTFHVADTSDPRYTVCLAPARKTPYASTAYCCVQGYSMPYQPYTQNLSPSCERVFLRAASSSGTEYFPAQTLSISRLPAWHIS</sequence>
<accession>A0AA40F5J8</accession>
<name>A0AA40F5J8_9PEZI</name>
<evidence type="ECO:0000313" key="2">
    <source>
        <dbReference type="Proteomes" id="UP001172155"/>
    </source>
</evidence>
<evidence type="ECO:0000313" key="1">
    <source>
        <dbReference type="EMBL" id="KAK0751251.1"/>
    </source>
</evidence>
<dbReference type="EMBL" id="JAUKUD010000002">
    <property type="protein sequence ID" value="KAK0751251.1"/>
    <property type="molecule type" value="Genomic_DNA"/>
</dbReference>
<dbReference type="AlphaFoldDB" id="A0AA40F5J8"/>
<reference evidence="1" key="1">
    <citation type="submission" date="2023-06" db="EMBL/GenBank/DDBJ databases">
        <title>Genome-scale phylogeny and comparative genomics of the fungal order Sordariales.</title>
        <authorList>
            <consortium name="Lawrence Berkeley National Laboratory"/>
            <person name="Hensen N."/>
            <person name="Bonometti L."/>
            <person name="Westerberg I."/>
            <person name="Brannstrom I.O."/>
            <person name="Guillou S."/>
            <person name="Cros-Aarteil S."/>
            <person name="Calhoun S."/>
            <person name="Haridas S."/>
            <person name="Kuo A."/>
            <person name="Mondo S."/>
            <person name="Pangilinan J."/>
            <person name="Riley R."/>
            <person name="LaButti K."/>
            <person name="Andreopoulos B."/>
            <person name="Lipzen A."/>
            <person name="Chen C."/>
            <person name="Yanf M."/>
            <person name="Daum C."/>
            <person name="Ng V."/>
            <person name="Clum A."/>
            <person name="Steindorff A."/>
            <person name="Ohm R."/>
            <person name="Martin F."/>
            <person name="Silar P."/>
            <person name="Natvig D."/>
            <person name="Lalanne C."/>
            <person name="Gautier V."/>
            <person name="Ament-velasquez S.L."/>
            <person name="Kruys A."/>
            <person name="Hutchinson M.I."/>
            <person name="Powell A.J."/>
            <person name="Barry K."/>
            <person name="Miller A.N."/>
            <person name="Grigoriev I.V."/>
            <person name="Debuchy R."/>
            <person name="Gladieux P."/>
            <person name="Thoren M.H."/>
            <person name="Johannesson H."/>
        </authorList>
    </citation>
    <scope>NUCLEOTIDE SEQUENCE</scope>
    <source>
        <strain evidence="1">SMH3187-1</strain>
    </source>
</reference>
<dbReference type="Proteomes" id="UP001172155">
    <property type="component" value="Unassembled WGS sequence"/>
</dbReference>
<proteinExistence type="predicted"/>
<protein>
    <submittedName>
        <fullName evidence="1">Uncharacterized protein</fullName>
    </submittedName>
</protein>
<comment type="caution">
    <text evidence="1">The sequence shown here is derived from an EMBL/GenBank/DDBJ whole genome shotgun (WGS) entry which is preliminary data.</text>
</comment>
<keyword evidence="2" id="KW-1185">Reference proteome</keyword>